<dbReference type="AlphaFoldDB" id="A9FTP7"/>
<feature type="compositionally biased region" description="Low complexity" evidence="1">
    <location>
        <begin position="1"/>
        <end position="18"/>
    </location>
</feature>
<sequence length="133" mass="14443">MIRRASIAEASASRSSRVSIRENRGASGRAPTLRSADQENHRIGRECQQHRQRLARYCTRPAFDGHRREAVGVAEARVGGNELVNRHGLRCCAPLPRCLRRGRVSKPSVSAKVLADIAAALAPPRSGTDAEAP</sequence>
<dbReference type="KEGG" id="scl:sce8382"/>
<reference evidence="2 3" key="1">
    <citation type="journal article" date="2007" name="Nat. Biotechnol.">
        <title>Complete genome sequence of the myxobacterium Sorangium cellulosum.</title>
        <authorList>
            <person name="Schneiker S."/>
            <person name="Perlova O."/>
            <person name="Kaiser O."/>
            <person name="Gerth K."/>
            <person name="Alici A."/>
            <person name="Altmeyer M.O."/>
            <person name="Bartels D."/>
            <person name="Bekel T."/>
            <person name="Beyer S."/>
            <person name="Bode E."/>
            <person name="Bode H.B."/>
            <person name="Bolten C.J."/>
            <person name="Choudhuri J.V."/>
            <person name="Doss S."/>
            <person name="Elnakady Y.A."/>
            <person name="Frank B."/>
            <person name="Gaigalat L."/>
            <person name="Goesmann A."/>
            <person name="Groeger C."/>
            <person name="Gross F."/>
            <person name="Jelsbak L."/>
            <person name="Jelsbak L."/>
            <person name="Kalinowski J."/>
            <person name="Kegler C."/>
            <person name="Knauber T."/>
            <person name="Konietzny S."/>
            <person name="Kopp M."/>
            <person name="Krause L."/>
            <person name="Krug D."/>
            <person name="Linke B."/>
            <person name="Mahmud T."/>
            <person name="Martinez-Arias R."/>
            <person name="McHardy A.C."/>
            <person name="Merai M."/>
            <person name="Meyer F."/>
            <person name="Mormann S."/>
            <person name="Munoz-Dorado J."/>
            <person name="Perez J."/>
            <person name="Pradella S."/>
            <person name="Rachid S."/>
            <person name="Raddatz G."/>
            <person name="Rosenau F."/>
            <person name="Rueckert C."/>
            <person name="Sasse F."/>
            <person name="Scharfe M."/>
            <person name="Schuster S.C."/>
            <person name="Suen G."/>
            <person name="Treuner-Lange A."/>
            <person name="Velicer G.J."/>
            <person name="Vorholter F.-J."/>
            <person name="Weissman K.J."/>
            <person name="Welch R.D."/>
            <person name="Wenzel S.C."/>
            <person name="Whitworth D.E."/>
            <person name="Wilhelm S."/>
            <person name="Wittmann C."/>
            <person name="Bloecker H."/>
            <person name="Puehler A."/>
            <person name="Mueller R."/>
        </authorList>
    </citation>
    <scope>NUCLEOTIDE SEQUENCE [LARGE SCALE GENOMIC DNA]</scope>
    <source>
        <strain evidence="3">So ce56</strain>
    </source>
</reference>
<organism evidence="2 3">
    <name type="scientific">Sorangium cellulosum (strain So ce56)</name>
    <name type="common">Polyangium cellulosum (strain So ce56)</name>
    <dbReference type="NCBI Taxonomy" id="448385"/>
    <lineage>
        <taxon>Bacteria</taxon>
        <taxon>Pseudomonadati</taxon>
        <taxon>Myxococcota</taxon>
        <taxon>Polyangia</taxon>
        <taxon>Polyangiales</taxon>
        <taxon>Polyangiaceae</taxon>
        <taxon>Sorangium</taxon>
    </lineage>
</organism>
<keyword evidence="3" id="KW-1185">Reference proteome</keyword>
<gene>
    <name evidence="2" type="ordered locus">sce8382</name>
</gene>
<evidence type="ECO:0000313" key="3">
    <source>
        <dbReference type="Proteomes" id="UP000002139"/>
    </source>
</evidence>
<name>A9FTP7_SORC5</name>
<dbReference type="Proteomes" id="UP000002139">
    <property type="component" value="Chromosome"/>
</dbReference>
<dbReference type="STRING" id="448385.sce8382"/>
<accession>A9FTP7</accession>
<protein>
    <submittedName>
        <fullName evidence="2">Uncharacterized protein</fullName>
    </submittedName>
</protein>
<dbReference type="EMBL" id="AM746676">
    <property type="protein sequence ID" value="CAN98552.1"/>
    <property type="molecule type" value="Genomic_DNA"/>
</dbReference>
<evidence type="ECO:0000313" key="2">
    <source>
        <dbReference type="EMBL" id="CAN98552.1"/>
    </source>
</evidence>
<evidence type="ECO:0000256" key="1">
    <source>
        <dbReference type="SAM" id="MobiDB-lite"/>
    </source>
</evidence>
<feature type="region of interest" description="Disordered" evidence="1">
    <location>
        <begin position="1"/>
        <end position="43"/>
    </location>
</feature>
<proteinExistence type="predicted"/>
<dbReference type="HOGENOM" id="CLU_1905394_0_0_7"/>